<evidence type="ECO:0000313" key="2">
    <source>
        <dbReference type="Proteomes" id="UP001164539"/>
    </source>
</evidence>
<dbReference type="Proteomes" id="UP001164539">
    <property type="component" value="Chromosome 6"/>
</dbReference>
<keyword evidence="1" id="KW-0808">Transferase</keyword>
<gene>
    <name evidence="1" type="ORF">OWV82_011065</name>
</gene>
<accession>A0ACC1XXH9</accession>
<protein>
    <submittedName>
        <fullName evidence="1">Kinase family protein</fullName>
    </submittedName>
</protein>
<proteinExistence type="predicted"/>
<organism evidence="1 2">
    <name type="scientific">Melia azedarach</name>
    <name type="common">Chinaberry tree</name>
    <dbReference type="NCBI Taxonomy" id="155640"/>
    <lineage>
        <taxon>Eukaryota</taxon>
        <taxon>Viridiplantae</taxon>
        <taxon>Streptophyta</taxon>
        <taxon>Embryophyta</taxon>
        <taxon>Tracheophyta</taxon>
        <taxon>Spermatophyta</taxon>
        <taxon>Magnoliopsida</taxon>
        <taxon>eudicotyledons</taxon>
        <taxon>Gunneridae</taxon>
        <taxon>Pentapetalae</taxon>
        <taxon>rosids</taxon>
        <taxon>malvids</taxon>
        <taxon>Sapindales</taxon>
        <taxon>Meliaceae</taxon>
        <taxon>Melia</taxon>
    </lineage>
</organism>
<sequence length="676" mass="75311">MPMEEEIKAVDEMKKKHKNVLVGIRIDSHSRDLLSWALVKVAEPGDCVVAIHVCRNSDDASIDKSLLDSYLEVYEGLCSVNKVGLTGQTLAGNSVRRILVREARNYAAVAIVVGIRKGNALGGRSSTARYCSKRLPPTTDVMAINNGRIVFRRCNNNHLPGIKGDPRPSLSLSENHSFKESQSEFGDSEAETEKSSSRDSDAEAKNSSITLVNEFKSLSRTTSVLSGDILDHRPGWPLQRRASSETPEAMHARKLSVVQWVMSLPNRSPQQSPRCCTIEEKPLEREMSDIVGESIRNSSLDELRSGLEILSKTSSSGLKWFSYEVLRTATSQFSSENIIGKGGCNRVYKGVLLDGKQVAVKVMQSSREAWKDFAHEVDIISSLAHKGITPLLGICIEDDNLVSVYHFLSKGSLEEYLHGKNKDKHASSWQVRFNIAVGIAEALFYLHNECSRPVIHRDVKSSNILLSDKFEPQLSDFGLAIWGPTTSSFLTEGHVVGTFGYLAPEYFMYGKVSDKIDVYAFGVVLLELLSGRKPIGYETPKGQESLVMWAKPKIEVGDVKGLLDPNLDGNFDEVQMQRMVLAANLCITRAARLRPEMREILKLLRGDKDCENWVNSPNKEIEDFHNQDVNDDEVYPHSSTELHLNLALLDVDDDSTSFSSMEQSNHVSMEEYLKGR</sequence>
<reference evidence="1 2" key="1">
    <citation type="journal article" date="2023" name="Science">
        <title>Complex scaffold remodeling in plant triterpene biosynthesis.</title>
        <authorList>
            <person name="De La Pena R."/>
            <person name="Hodgson H."/>
            <person name="Liu J.C."/>
            <person name="Stephenson M.J."/>
            <person name="Martin A.C."/>
            <person name="Owen C."/>
            <person name="Harkess A."/>
            <person name="Leebens-Mack J."/>
            <person name="Jimenez L.E."/>
            <person name="Osbourn A."/>
            <person name="Sattely E.S."/>
        </authorList>
    </citation>
    <scope>NUCLEOTIDE SEQUENCE [LARGE SCALE GENOMIC DNA]</scope>
    <source>
        <strain evidence="2">cv. JPN11</strain>
        <tissue evidence="1">Leaf</tissue>
    </source>
</reference>
<name>A0ACC1XXH9_MELAZ</name>
<dbReference type="EMBL" id="CM051399">
    <property type="protein sequence ID" value="KAJ4715985.1"/>
    <property type="molecule type" value="Genomic_DNA"/>
</dbReference>
<keyword evidence="2" id="KW-1185">Reference proteome</keyword>
<evidence type="ECO:0000313" key="1">
    <source>
        <dbReference type="EMBL" id="KAJ4715985.1"/>
    </source>
</evidence>
<comment type="caution">
    <text evidence="1">The sequence shown here is derived from an EMBL/GenBank/DDBJ whole genome shotgun (WGS) entry which is preliminary data.</text>
</comment>
<keyword evidence="1" id="KW-0418">Kinase</keyword>